<dbReference type="SUPFAM" id="SSF56672">
    <property type="entry name" value="DNA/RNA polymerases"/>
    <property type="match status" value="1"/>
</dbReference>
<gene>
    <name evidence="1" type="ORF">M513_12994</name>
    <name evidence="2" type="ORF">M514_12994</name>
</gene>
<evidence type="ECO:0000313" key="3">
    <source>
        <dbReference type="Proteomes" id="UP000030764"/>
    </source>
</evidence>
<dbReference type="EMBL" id="KL367555">
    <property type="protein sequence ID" value="KFD64513.1"/>
    <property type="molecule type" value="Genomic_DNA"/>
</dbReference>
<dbReference type="EMBL" id="KL363392">
    <property type="protein sequence ID" value="KFD46128.1"/>
    <property type="molecule type" value="Genomic_DNA"/>
</dbReference>
<organism evidence="2">
    <name type="scientific">Trichuris suis</name>
    <name type="common">pig whipworm</name>
    <dbReference type="NCBI Taxonomy" id="68888"/>
    <lineage>
        <taxon>Eukaryota</taxon>
        <taxon>Metazoa</taxon>
        <taxon>Ecdysozoa</taxon>
        <taxon>Nematoda</taxon>
        <taxon>Enoplea</taxon>
        <taxon>Dorylaimia</taxon>
        <taxon>Trichinellida</taxon>
        <taxon>Trichuridae</taxon>
        <taxon>Trichuris</taxon>
    </lineage>
</organism>
<dbReference type="Proteomes" id="UP000030758">
    <property type="component" value="Unassembled WGS sequence"/>
</dbReference>
<evidence type="ECO:0000313" key="2">
    <source>
        <dbReference type="EMBL" id="KFD64513.1"/>
    </source>
</evidence>
<evidence type="ECO:0000313" key="1">
    <source>
        <dbReference type="EMBL" id="KFD46128.1"/>
    </source>
</evidence>
<accession>A0A085N4W7</accession>
<reference evidence="2 3" key="1">
    <citation type="journal article" date="2014" name="Nat. Genet.">
        <title>Genome and transcriptome of the porcine whipworm Trichuris suis.</title>
        <authorList>
            <person name="Jex A.R."/>
            <person name="Nejsum P."/>
            <person name="Schwarz E.M."/>
            <person name="Hu L."/>
            <person name="Young N.D."/>
            <person name="Hall R.S."/>
            <person name="Korhonen P.K."/>
            <person name="Liao S."/>
            <person name="Thamsborg S."/>
            <person name="Xia J."/>
            <person name="Xu P."/>
            <person name="Wang S."/>
            <person name="Scheerlinck J.P."/>
            <person name="Hofmann A."/>
            <person name="Sternberg P.W."/>
            <person name="Wang J."/>
            <person name="Gasser R.B."/>
        </authorList>
    </citation>
    <scope>NUCLEOTIDE SEQUENCE [LARGE SCALE GENOMIC DNA]</scope>
    <source>
        <strain evidence="2">DCEP-RM93F</strain>
        <strain evidence="1">DCEP-RM93M</strain>
    </source>
</reference>
<dbReference type="OrthoDB" id="5920040at2759"/>
<dbReference type="PANTHER" id="PTHR47331:SF4">
    <property type="entry name" value="PEPTIDASE S1 DOMAIN-CONTAINING PROTEIN"/>
    <property type="match status" value="1"/>
</dbReference>
<sequence length="254" mass="28910">MESVKGSNKFLAISYADEDLARQFCETKAFGIEGKSLRKLAPEDELAKQIVESGARKLEVGFEVPLPWRTGEPNLPNNRPLAGFVLRALLRRFEKDPVYKADYKMAVNSYLSSGYAHEVTDEDEPNIREQYFLPQRGVRKKSTSTQKLIIVFYSSASYNGRSLNSALLTGPALQNELPVVLLKFSEGEVAFAADIEAMFSRIRLRLEDARYHRFLWKEESTETTRVLQVDRVTFRDMCSPFIAVSTLTHTAHEF</sequence>
<keyword evidence="3" id="KW-1185">Reference proteome</keyword>
<protein>
    <submittedName>
        <fullName evidence="2">Uncharacterized protein</fullName>
    </submittedName>
</protein>
<dbReference type="InterPro" id="IPR043502">
    <property type="entry name" value="DNA/RNA_pol_sf"/>
</dbReference>
<proteinExistence type="predicted"/>
<dbReference type="AlphaFoldDB" id="A0A085N4W7"/>
<dbReference type="Proteomes" id="UP000030764">
    <property type="component" value="Unassembled WGS sequence"/>
</dbReference>
<dbReference type="PANTHER" id="PTHR47331">
    <property type="entry name" value="PHD-TYPE DOMAIN-CONTAINING PROTEIN"/>
    <property type="match status" value="1"/>
</dbReference>
<name>A0A085N4W7_9BILA</name>